<dbReference type="EMBL" id="BROD01000001">
    <property type="protein sequence ID" value="GKX67019.1"/>
    <property type="molecule type" value="Genomic_DNA"/>
</dbReference>
<evidence type="ECO:0000313" key="1">
    <source>
        <dbReference type="EMBL" id="GKX67019.1"/>
    </source>
</evidence>
<sequence>MKLKKILIFLTLCMTIVLCSCNSNKPATIFKAPDKIIVYKDGKDYTIDKNDKDFNKIVELTNKRIDTKKFSPVKDIISDQTINYLKKDSLSLEFIYNEEHVYYNKLFFLIKSKDSGDDDTSATHFYQYGNSKDSYDIKNNSSVGPIGSPEEIVKLIDSKNLK</sequence>
<dbReference type="Proteomes" id="UP001058074">
    <property type="component" value="Unassembled WGS sequence"/>
</dbReference>
<evidence type="ECO:0000313" key="2">
    <source>
        <dbReference type="Proteomes" id="UP001058074"/>
    </source>
</evidence>
<accession>A0ACB5RCN1</accession>
<gene>
    <name evidence="1" type="ORF">rsdtw13_22770</name>
</gene>
<comment type="caution">
    <text evidence="1">The sequence shown here is derived from an EMBL/GenBank/DDBJ whole genome shotgun (WGS) entry which is preliminary data.</text>
</comment>
<organism evidence="1 2">
    <name type="scientific">Inconstantimicrobium mannanitabidum</name>
    <dbReference type="NCBI Taxonomy" id="1604901"/>
    <lineage>
        <taxon>Bacteria</taxon>
        <taxon>Bacillati</taxon>
        <taxon>Bacillota</taxon>
        <taxon>Clostridia</taxon>
        <taxon>Eubacteriales</taxon>
        <taxon>Clostridiaceae</taxon>
        <taxon>Inconstantimicrobium</taxon>
    </lineage>
</organism>
<keyword evidence="2" id="KW-1185">Reference proteome</keyword>
<proteinExistence type="predicted"/>
<name>A0ACB5RCN1_9CLOT</name>
<protein>
    <submittedName>
        <fullName evidence="1">Uncharacterized protein</fullName>
    </submittedName>
</protein>
<reference evidence="1" key="1">
    <citation type="journal article" date="2025" name="Int. J. Syst. Evol. Microbiol.">
        <title>Inconstantimicrobium mannanitabidum sp. nov., a novel member of the family Clostridiaceae isolated from anoxic soil under the treatment of reductive soil disinfestation.</title>
        <authorList>
            <person name="Ueki A."/>
            <person name="Tonouchi A."/>
            <person name="Honma S."/>
            <person name="Kaku N."/>
            <person name="Ueki K."/>
        </authorList>
    </citation>
    <scope>NUCLEOTIDE SEQUENCE</scope>
    <source>
        <strain evidence="1">TW13</strain>
    </source>
</reference>